<dbReference type="AlphaFoldDB" id="A0A840QTP5"/>
<keyword evidence="3" id="KW-1133">Transmembrane helix</keyword>
<dbReference type="PROSITE" id="PS50011">
    <property type="entry name" value="PROTEIN_KINASE_DOM"/>
    <property type="match status" value="1"/>
</dbReference>
<keyword evidence="5" id="KW-0808">Transferase</keyword>
<keyword evidence="1" id="KW-0067">ATP-binding</keyword>
<evidence type="ECO:0000256" key="2">
    <source>
        <dbReference type="SAM" id="MobiDB-lite"/>
    </source>
</evidence>
<evidence type="ECO:0000256" key="3">
    <source>
        <dbReference type="SAM" id="Phobius"/>
    </source>
</evidence>
<dbReference type="PROSITE" id="PS00107">
    <property type="entry name" value="PROTEIN_KINASE_ATP"/>
    <property type="match status" value="1"/>
</dbReference>
<dbReference type="Pfam" id="PF00069">
    <property type="entry name" value="Pkinase"/>
    <property type="match status" value="1"/>
</dbReference>
<dbReference type="SUPFAM" id="SSF56112">
    <property type="entry name" value="Protein kinase-like (PK-like)"/>
    <property type="match status" value="1"/>
</dbReference>
<dbReference type="InterPro" id="IPR000719">
    <property type="entry name" value="Prot_kinase_dom"/>
</dbReference>
<feature type="region of interest" description="Disordered" evidence="2">
    <location>
        <begin position="266"/>
        <end position="298"/>
    </location>
</feature>
<dbReference type="PANTHER" id="PTHR44167">
    <property type="entry name" value="OVARIAN-SPECIFIC SERINE/THREONINE-PROTEIN KINASE LOK-RELATED"/>
    <property type="match status" value="1"/>
</dbReference>
<dbReference type="GO" id="GO:0004674">
    <property type="term" value="F:protein serine/threonine kinase activity"/>
    <property type="evidence" value="ECO:0007669"/>
    <property type="project" value="UniProtKB-EC"/>
</dbReference>
<gene>
    <name evidence="5" type="ORF">HNQ41_003115</name>
</gene>
<organism evidence="5 6">
    <name type="scientific">Texcoconibacillus texcoconensis</name>
    <dbReference type="NCBI Taxonomy" id="1095777"/>
    <lineage>
        <taxon>Bacteria</taxon>
        <taxon>Bacillati</taxon>
        <taxon>Bacillota</taxon>
        <taxon>Bacilli</taxon>
        <taxon>Bacillales</taxon>
        <taxon>Bacillaceae</taxon>
        <taxon>Texcoconibacillus</taxon>
    </lineage>
</organism>
<evidence type="ECO:0000313" key="6">
    <source>
        <dbReference type="Proteomes" id="UP000551878"/>
    </source>
</evidence>
<feature type="transmembrane region" description="Helical" evidence="3">
    <location>
        <begin position="303"/>
        <end position="324"/>
    </location>
</feature>
<feature type="domain" description="Protein kinase" evidence="4">
    <location>
        <begin position="28"/>
        <end position="327"/>
    </location>
</feature>
<dbReference type="InterPro" id="IPR017441">
    <property type="entry name" value="Protein_kinase_ATP_BS"/>
</dbReference>
<dbReference type="EMBL" id="JACHHB010000018">
    <property type="protein sequence ID" value="MBB5174892.1"/>
    <property type="molecule type" value="Genomic_DNA"/>
</dbReference>
<sequence>MKEFISKNQVCKLHPGQQVIGKWHRKSYKIVKQLGYGATGTVYLAHGVDGAVALKVGAESMAISSEVNVLQQLSKVQGQHLGPSFIDVDDIITSEGTYPFYVMEYLEGEPLIPFWQKHRPEWLGILMVQLLSDLDRLHRIGWIFGDLKPENLIVTGPPYRIRWMDVGGTTMKGRAIKEYTEFFDRGYWGLGSRKAEPSYDLYSVAMIMINSRYPSRFDKKPSSAPYKQLQKAIVNDTILKKYQSTIEGALQGKFSEAMAMRKSLVSQVGSSDSRREYKVTRRTQAPTKQRKKKKKQPAKKSSAIFETFLVGSFLLLVYILYWFGQMM</sequence>
<keyword evidence="1" id="KW-0547">Nucleotide-binding</keyword>
<accession>A0A840QTP5</accession>
<evidence type="ECO:0000256" key="1">
    <source>
        <dbReference type="PROSITE-ProRule" id="PRU10141"/>
    </source>
</evidence>
<comment type="caution">
    <text evidence="5">The sequence shown here is derived from an EMBL/GenBank/DDBJ whole genome shotgun (WGS) entry which is preliminary data.</text>
</comment>
<dbReference type="PANTHER" id="PTHR44167:SF24">
    <property type="entry name" value="SERINE_THREONINE-PROTEIN KINASE CHK2"/>
    <property type="match status" value="1"/>
</dbReference>
<keyword evidence="6" id="KW-1185">Reference proteome</keyword>
<protein>
    <submittedName>
        <fullName evidence="5">Serine/threonine-protein kinase</fullName>
        <ecNumber evidence="5">2.7.11.1</ecNumber>
    </submittedName>
</protein>
<feature type="binding site" evidence="1">
    <location>
        <position position="55"/>
    </location>
    <ligand>
        <name>ATP</name>
        <dbReference type="ChEBI" id="CHEBI:30616"/>
    </ligand>
</feature>
<keyword evidence="5" id="KW-0418">Kinase</keyword>
<dbReference type="EC" id="2.7.11.1" evidence="5"/>
<feature type="compositionally biased region" description="Basic residues" evidence="2">
    <location>
        <begin position="288"/>
        <end position="298"/>
    </location>
</feature>
<dbReference type="InterPro" id="IPR011009">
    <property type="entry name" value="Kinase-like_dom_sf"/>
</dbReference>
<dbReference type="GO" id="GO:0005524">
    <property type="term" value="F:ATP binding"/>
    <property type="evidence" value="ECO:0007669"/>
    <property type="project" value="UniProtKB-UniRule"/>
</dbReference>
<dbReference type="Gene3D" id="1.10.510.10">
    <property type="entry name" value="Transferase(Phosphotransferase) domain 1"/>
    <property type="match status" value="1"/>
</dbReference>
<keyword evidence="3" id="KW-0812">Transmembrane</keyword>
<dbReference type="RefSeq" id="WP_184665293.1">
    <property type="nucleotide sequence ID" value="NZ_JACHHB010000018.1"/>
</dbReference>
<evidence type="ECO:0000259" key="4">
    <source>
        <dbReference type="PROSITE" id="PS50011"/>
    </source>
</evidence>
<reference evidence="5 6" key="1">
    <citation type="submission" date="2020-08" db="EMBL/GenBank/DDBJ databases">
        <title>Genomic Encyclopedia of Type Strains, Phase IV (KMG-IV): sequencing the most valuable type-strain genomes for metagenomic binning, comparative biology and taxonomic classification.</title>
        <authorList>
            <person name="Goeker M."/>
        </authorList>
    </citation>
    <scope>NUCLEOTIDE SEQUENCE [LARGE SCALE GENOMIC DNA]</scope>
    <source>
        <strain evidence="5 6">DSM 24696</strain>
    </source>
</reference>
<dbReference type="SMART" id="SM00220">
    <property type="entry name" value="S_TKc"/>
    <property type="match status" value="1"/>
</dbReference>
<name>A0A840QTP5_9BACI</name>
<dbReference type="Proteomes" id="UP000551878">
    <property type="component" value="Unassembled WGS sequence"/>
</dbReference>
<evidence type="ECO:0000313" key="5">
    <source>
        <dbReference type="EMBL" id="MBB5174892.1"/>
    </source>
</evidence>
<keyword evidence="3" id="KW-0472">Membrane</keyword>
<proteinExistence type="predicted"/>